<dbReference type="Pfam" id="PF13439">
    <property type="entry name" value="Glyco_transf_4"/>
    <property type="match status" value="1"/>
</dbReference>
<gene>
    <name evidence="5" type="ORF">ACFORJ_08325</name>
</gene>
<dbReference type="InterPro" id="IPR001296">
    <property type="entry name" value="Glyco_trans_1"/>
</dbReference>
<sequence length="407" mass="43140">MTGEGGVAKPAVAVFRAQLLPGSETFIRDQADALTNWRPVAVGALRVASPLARPADLVLYDAAPPDAPEHRTIRDRAALLAADMTGVAPRITRELRRLRDDEGVRLVHAHFAKDAWLVARAARRAGLPLVVTCHGYDVTSLPARRGLAGAVYRWRTRRVLARAAAVVAVSGFIADRARELGAAEPVVVHTGVRLRGAGAEAGERGDGGQSDAERTTDILFVGRLVPKKGVDDLLRAIPEVEAALGRPVRARIVGDGPLRAELGELARELGIGESVTFTGALPTARVDAEMAAAKVFCGPSRTAPDGDSEGFGQVFLEAALAGTPVVSRRHGGIAEAVAHGETGLLGEPGDDAAPARDLARLLADDDLRRDMGRRARERAMAAFDMDRCVVRLEELYSAVAAPPRPVR</sequence>
<evidence type="ECO:0000313" key="5">
    <source>
        <dbReference type="EMBL" id="MFC3850169.1"/>
    </source>
</evidence>
<dbReference type="RefSeq" id="WP_290289670.1">
    <property type="nucleotide sequence ID" value="NZ_CP047211.1"/>
</dbReference>
<feature type="domain" description="Glycosyltransferase subfamily 4-like N-terminal" evidence="4">
    <location>
        <begin position="70"/>
        <end position="193"/>
    </location>
</feature>
<evidence type="ECO:0000256" key="2">
    <source>
        <dbReference type="ARBA" id="ARBA00022679"/>
    </source>
</evidence>
<keyword evidence="2 5" id="KW-0808">Transferase</keyword>
<accession>A0ABV7ZNP2</accession>
<evidence type="ECO:0000313" key="6">
    <source>
        <dbReference type="Proteomes" id="UP001595751"/>
    </source>
</evidence>
<feature type="domain" description="Glycosyl transferase family 1" evidence="3">
    <location>
        <begin position="213"/>
        <end position="378"/>
    </location>
</feature>
<keyword evidence="1 5" id="KW-0328">Glycosyltransferase</keyword>
<dbReference type="Proteomes" id="UP001595751">
    <property type="component" value="Unassembled WGS sequence"/>
</dbReference>
<protein>
    <submittedName>
        <fullName evidence="5">Glycosyltransferase</fullName>
        <ecNumber evidence="5">2.4.-.-</ecNumber>
    </submittedName>
</protein>
<dbReference type="EMBL" id="JBHRZN010000002">
    <property type="protein sequence ID" value="MFC3850169.1"/>
    <property type="molecule type" value="Genomic_DNA"/>
</dbReference>
<dbReference type="Pfam" id="PF00534">
    <property type="entry name" value="Glycos_transf_1"/>
    <property type="match status" value="1"/>
</dbReference>
<proteinExistence type="predicted"/>
<dbReference type="InterPro" id="IPR050194">
    <property type="entry name" value="Glycosyltransferase_grp1"/>
</dbReference>
<dbReference type="SUPFAM" id="SSF53756">
    <property type="entry name" value="UDP-Glycosyltransferase/glycogen phosphorylase"/>
    <property type="match status" value="1"/>
</dbReference>
<comment type="caution">
    <text evidence="5">The sequence shown here is derived from an EMBL/GenBank/DDBJ whole genome shotgun (WGS) entry which is preliminary data.</text>
</comment>
<evidence type="ECO:0000259" key="4">
    <source>
        <dbReference type="Pfam" id="PF13439"/>
    </source>
</evidence>
<dbReference type="PANTHER" id="PTHR45947">
    <property type="entry name" value="SULFOQUINOVOSYL TRANSFERASE SQD2"/>
    <property type="match status" value="1"/>
</dbReference>
<keyword evidence="6" id="KW-1185">Reference proteome</keyword>
<dbReference type="PANTHER" id="PTHR45947:SF14">
    <property type="entry name" value="SLL1723 PROTEIN"/>
    <property type="match status" value="1"/>
</dbReference>
<dbReference type="Gene3D" id="3.40.50.2000">
    <property type="entry name" value="Glycogen Phosphorylase B"/>
    <property type="match status" value="2"/>
</dbReference>
<organism evidence="5 6">
    <name type="scientific">Corynebacterium hansenii</name>
    <dbReference type="NCBI Taxonomy" id="394964"/>
    <lineage>
        <taxon>Bacteria</taxon>
        <taxon>Bacillati</taxon>
        <taxon>Actinomycetota</taxon>
        <taxon>Actinomycetes</taxon>
        <taxon>Mycobacteriales</taxon>
        <taxon>Corynebacteriaceae</taxon>
        <taxon>Corynebacterium</taxon>
    </lineage>
</organism>
<reference evidence="6" key="1">
    <citation type="journal article" date="2019" name="Int. J. Syst. Evol. Microbiol.">
        <title>The Global Catalogue of Microorganisms (GCM) 10K type strain sequencing project: providing services to taxonomists for standard genome sequencing and annotation.</title>
        <authorList>
            <consortium name="The Broad Institute Genomics Platform"/>
            <consortium name="The Broad Institute Genome Sequencing Center for Infectious Disease"/>
            <person name="Wu L."/>
            <person name="Ma J."/>
        </authorList>
    </citation>
    <scope>NUCLEOTIDE SEQUENCE [LARGE SCALE GENOMIC DNA]</scope>
    <source>
        <strain evidence="6">CCUG 53252</strain>
    </source>
</reference>
<dbReference type="EC" id="2.4.-.-" evidence="5"/>
<evidence type="ECO:0000256" key="1">
    <source>
        <dbReference type="ARBA" id="ARBA00022676"/>
    </source>
</evidence>
<evidence type="ECO:0000259" key="3">
    <source>
        <dbReference type="Pfam" id="PF00534"/>
    </source>
</evidence>
<name>A0ABV7ZNP2_9CORY</name>
<dbReference type="InterPro" id="IPR028098">
    <property type="entry name" value="Glyco_trans_4-like_N"/>
</dbReference>
<dbReference type="GO" id="GO:0016757">
    <property type="term" value="F:glycosyltransferase activity"/>
    <property type="evidence" value="ECO:0007669"/>
    <property type="project" value="UniProtKB-KW"/>
</dbReference>